<feature type="transmembrane region" description="Helical" evidence="1">
    <location>
        <begin position="59"/>
        <end position="79"/>
    </location>
</feature>
<evidence type="ECO:0000313" key="3">
    <source>
        <dbReference type="Proteomes" id="UP000632138"/>
    </source>
</evidence>
<name>A0ABS2ABE9_9ACTN</name>
<proteinExistence type="predicted"/>
<organism evidence="2 3">
    <name type="scientific">Paractinoplanes ovalisporus</name>
    <dbReference type="NCBI Taxonomy" id="2810368"/>
    <lineage>
        <taxon>Bacteria</taxon>
        <taxon>Bacillati</taxon>
        <taxon>Actinomycetota</taxon>
        <taxon>Actinomycetes</taxon>
        <taxon>Micromonosporales</taxon>
        <taxon>Micromonosporaceae</taxon>
        <taxon>Paractinoplanes</taxon>
    </lineage>
</organism>
<evidence type="ECO:0000256" key="1">
    <source>
        <dbReference type="SAM" id="Phobius"/>
    </source>
</evidence>
<dbReference type="EMBL" id="JAENHP010000004">
    <property type="protein sequence ID" value="MBM2617144.1"/>
    <property type="molecule type" value="Genomic_DNA"/>
</dbReference>
<evidence type="ECO:0000313" key="2">
    <source>
        <dbReference type="EMBL" id="MBM2617144.1"/>
    </source>
</evidence>
<reference evidence="2 3" key="1">
    <citation type="submission" date="2021-01" db="EMBL/GenBank/DDBJ databases">
        <title>Actinoplanes sp. nov. LDG1-06 isolated from lichen.</title>
        <authorList>
            <person name="Saeng-In P."/>
            <person name="Phongsopitanun W."/>
            <person name="Kanchanasin P."/>
            <person name="Yuki M."/>
            <person name="Kudo T."/>
            <person name="Ohkuma M."/>
            <person name="Tanasupawat S."/>
        </authorList>
    </citation>
    <scope>NUCLEOTIDE SEQUENCE [LARGE SCALE GENOMIC DNA]</scope>
    <source>
        <strain evidence="2 3">LDG1-06</strain>
    </source>
</reference>
<protein>
    <recommendedName>
        <fullName evidence="4">Integral membrane protein</fullName>
    </recommendedName>
</protein>
<keyword evidence="1" id="KW-0812">Transmembrane</keyword>
<keyword evidence="1" id="KW-0472">Membrane</keyword>
<feature type="transmembrane region" description="Helical" evidence="1">
    <location>
        <begin position="194"/>
        <end position="213"/>
    </location>
</feature>
<sequence length="249" mass="25395">MKGRVYPALLRLYPAGHPRDEMLDVLFEAGRPMRREVVPLALGGLRARFGSDQPLAVKWLYAARAAALMLLVIQLVGTAIEIATGRPASTVLILSLTAAALAAVAVGAGWRVPAPLLAAAAFGLGAADLGDPRAVTACGLAAVLLAVPGPRTPVRSPLPPLLALAATMPSALAGWPLLLIAAAVVVWAAVDERLVLAVGLTLAVSVVQAVAYLPGNDPVLVLGLAASRLALVVVPLALGAGLALRRSRV</sequence>
<keyword evidence="3" id="KW-1185">Reference proteome</keyword>
<feature type="transmembrane region" description="Helical" evidence="1">
    <location>
        <begin position="219"/>
        <end position="244"/>
    </location>
</feature>
<feature type="transmembrane region" description="Helical" evidence="1">
    <location>
        <begin position="161"/>
        <end position="187"/>
    </location>
</feature>
<feature type="transmembrane region" description="Helical" evidence="1">
    <location>
        <begin position="91"/>
        <end position="110"/>
    </location>
</feature>
<evidence type="ECO:0008006" key="4">
    <source>
        <dbReference type="Google" id="ProtNLM"/>
    </source>
</evidence>
<gene>
    <name evidence="2" type="ORF">JIG36_16445</name>
</gene>
<accession>A0ABS2ABE9</accession>
<dbReference type="Proteomes" id="UP000632138">
    <property type="component" value="Unassembled WGS sequence"/>
</dbReference>
<keyword evidence="1" id="KW-1133">Transmembrane helix</keyword>
<dbReference type="RefSeq" id="WP_203377136.1">
    <property type="nucleotide sequence ID" value="NZ_JAENHP010000004.1"/>
</dbReference>
<comment type="caution">
    <text evidence="2">The sequence shown here is derived from an EMBL/GenBank/DDBJ whole genome shotgun (WGS) entry which is preliminary data.</text>
</comment>